<dbReference type="AlphaFoldDB" id="A0A6A4NIZ5"/>
<gene>
    <name evidence="4" type="ORF">Lalb_Chr18g0045151</name>
</gene>
<reference evidence="5" key="1">
    <citation type="journal article" date="2020" name="Nat. Commun.">
        <title>Genome sequence of the cluster root forming white lupin.</title>
        <authorList>
            <person name="Hufnagel B."/>
            <person name="Marques A."/>
            <person name="Soriano A."/>
            <person name="Marques L."/>
            <person name="Divol F."/>
            <person name="Doumas P."/>
            <person name="Sallet E."/>
            <person name="Mancinotti D."/>
            <person name="Carrere S."/>
            <person name="Marande W."/>
            <person name="Arribat S."/>
            <person name="Keller J."/>
            <person name="Huneau C."/>
            <person name="Blein T."/>
            <person name="Aime D."/>
            <person name="Laguerre M."/>
            <person name="Taylor J."/>
            <person name="Schubert V."/>
            <person name="Nelson M."/>
            <person name="Geu-Flores F."/>
            <person name="Crespi M."/>
            <person name="Gallardo-Guerrero K."/>
            <person name="Delaux P.-M."/>
            <person name="Salse J."/>
            <person name="Berges H."/>
            <person name="Guyot R."/>
            <person name="Gouzy J."/>
            <person name="Peret B."/>
        </authorList>
    </citation>
    <scope>NUCLEOTIDE SEQUENCE [LARGE SCALE GENOMIC DNA]</scope>
    <source>
        <strain evidence="5">cv. Amiga</strain>
    </source>
</reference>
<keyword evidence="2 4" id="KW-0808">Transferase</keyword>
<dbReference type="Gene3D" id="3.30.559.10">
    <property type="entry name" value="Chloramphenicol acetyltransferase-like domain"/>
    <property type="match status" value="1"/>
</dbReference>
<dbReference type="Proteomes" id="UP000447434">
    <property type="component" value="Chromosome 18"/>
</dbReference>
<proteinExistence type="inferred from homology"/>
<evidence type="ECO:0000313" key="5">
    <source>
        <dbReference type="Proteomes" id="UP000447434"/>
    </source>
</evidence>
<evidence type="ECO:0000256" key="3">
    <source>
        <dbReference type="SAM" id="Phobius"/>
    </source>
</evidence>
<dbReference type="Pfam" id="PF02458">
    <property type="entry name" value="Transferase"/>
    <property type="match status" value="1"/>
</dbReference>
<dbReference type="PANTHER" id="PTHR31147">
    <property type="entry name" value="ACYL TRANSFERASE 4"/>
    <property type="match status" value="1"/>
</dbReference>
<keyword evidence="5" id="KW-1185">Reference proteome</keyword>
<dbReference type="OrthoDB" id="444127at2759"/>
<dbReference type="GO" id="GO:0016740">
    <property type="term" value="F:transferase activity"/>
    <property type="evidence" value="ECO:0007669"/>
    <property type="project" value="UniProtKB-KW"/>
</dbReference>
<keyword evidence="3" id="KW-0812">Transmembrane</keyword>
<dbReference type="EMBL" id="WOCE01000018">
    <property type="protein sequence ID" value="KAE9593636.1"/>
    <property type="molecule type" value="Genomic_DNA"/>
</dbReference>
<evidence type="ECO:0000256" key="1">
    <source>
        <dbReference type="ARBA" id="ARBA00009861"/>
    </source>
</evidence>
<accession>A0A6A4NIZ5</accession>
<dbReference type="PANTHER" id="PTHR31147:SF66">
    <property type="entry name" value="OS05G0315700 PROTEIN"/>
    <property type="match status" value="1"/>
</dbReference>
<sequence length="188" mass="21255">MSLLSSPPLVFTVKKCKPELVIPAMSTPNETKLLSDIDDQQGLRFIVPIIQIYPYEPSMLGKDIVKVIRKALALTLVFYYPFAGRVRELGPSKKLMVDCNGEGVLFLEADADITLHQFGDTLQPPFSQQLYHVPSSHGIIDSPLLVIQVIHLIFIYFFFAGTNNGIKTLMLKLQILNIFNQINYIFRN</sequence>
<evidence type="ECO:0000256" key="2">
    <source>
        <dbReference type="ARBA" id="ARBA00022679"/>
    </source>
</evidence>
<evidence type="ECO:0000313" key="4">
    <source>
        <dbReference type="EMBL" id="KAE9593636.1"/>
    </source>
</evidence>
<feature type="transmembrane region" description="Helical" evidence="3">
    <location>
        <begin position="144"/>
        <end position="162"/>
    </location>
</feature>
<dbReference type="InterPro" id="IPR050898">
    <property type="entry name" value="Plant_acyltransferase"/>
</dbReference>
<keyword evidence="3" id="KW-0472">Membrane</keyword>
<dbReference type="InterPro" id="IPR023213">
    <property type="entry name" value="CAT-like_dom_sf"/>
</dbReference>
<protein>
    <submittedName>
        <fullName evidence="4">Putative benzyl alcohol O-benzoyltransferase</fullName>
    </submittedName>
</protein>
<name>A0A6A4NIZ5_LUPAL</name>
<keyword evidence="3" id="KW-1133">Transmembrane helix</keyword>
<organism evidence="4 5">
    <name type="scientific">Lupinus albus</name>
    <name type="common">White lupine</name>
    <name type="synonym">Lupinus termis</name>
    <dbReference type="NCBI Taxonomy" id="3870"/>
    <lineage>
        <taxon>Eukaryota</taxon>
        <taxon>Viridiplantae</taxon>
        <taxon>Streptophyta</taxon>
        <taxon>Embryophyta</taxon>
        <taxon>Tracheophyta</taxon>
        <taxon>Spermatophyta</taxon>
        <taxon>Magnoliopsida</taxon>
        <taxon>eudicotyledons</taxon>
        <taxon>Gunneridae</taxon>
        <taxon>Pentapetalae</taxon>
        <taxon>rosids</taxon>
        <taxon>fabids</taxon>
        <taxon>Fabales</taxon>
        <taxon>Fabaceae</taxon>
        <taxon>Papilionoideae</taxon>
        <taxon>50 kb inversion clade</taxon>
        <taxon>genistoids sensu lato</taxon>
        <taxon>core genistoids</taxon>
        <taxon>Genisteae</taxon>
        <taxon>Lupinus</taxon>
    </lineage>
</organism>
<comment type="caution">
    <text evidence="4">The sequence shown here is derived from an EMBL/GenBank/DDBJ whole genome shotgun (WGS) entry which is preliminary data.</text>
</comment>
<comment type="similarity">
    <text evidence="1">Belongs to the plant acyltransferase family.</text>
</comment>